<name>A0A2J6SS80_9HELO</name>
<dbReference type="InterPro" id="IPR010730">
    <property type="entry name" value="HET"/>
</dbReference>
<feature type="non-terminal residue" evidence="2">
    <location>
        <position position="147"/>
    </location>
</feature>
<dbReference type="InterPro" id="IPR052895">
    <property type="entry name" value="HetReg/Transcr_Mod"/>
</dbReference>
<dbReference type="Pfam" id="PF06985">
    <property type="entry name" value="HET"/>
    <property type="match status" value="1"/>
</dbReference>
<dbReference type="GeneID" id="36596084"/>
<dbReference type="InParanoid" id="A0A2J6SS80"/>
<dbReference type="STRING" id="1095630.A0A2J6SS80"/>
<dbReference type="AlphaFoldDB" id="A0A2J6SS80"/>
<accession>A0A2J6SS80</accession>
<protein>
    <recommendedName>
        <fullName evidence="1">Heterokaryon incompatibility domain-containing protein</fullName>
    </recommendedName>
</protein>
<evidence type="ECO:0000259" key="1">
    <source>
        <dbReference type="Pfam" id="PF06985"/>
    </source>
</evidence>
<proteinExistence type="predicted"/>
<gene>
    <name evidence="2" type="ORF">K444DRAFT_700269</name>
</gene>
<sequence length="147" mass="17060">MNLARRSAVNGRFPWGDYVALSYTWGNTDETSEIVVNGKPVKVRPNLECALRVLREKGPIRAGMKVWIDALCLNQMDTNEKNAQVPRMREIYQRALNVVVWLGPENPLLWHSQIDCEQGSLQNCWEGMRSLMLTQYWKRVWIVQELA</sequence>
<keyword evidence="3" id="KW-1185">Reference proteome</keyword>
<dbReference type="OrthoDB" id="265717at2759"/>
<dbReference type="PANTHER" id="PTHR24148:SF73">
    <property type="entry name" value="HET DOMAIN PROTEIN (AFU_ORTHOLOGUE AFUA_8G01020)"/>
    <property type="match status" value="1"/>
</dbReference>
<feature type="domain" description="Heterokaryon incompatibility" evidence="1">
    <location>
        <begin position="18"/>
        <end position="145"/>
    </location>
</feature>
<evidence type="ECO:0000313" key="2">
    <source>
        <dbReference type="EMBL" id="PMD53636.1"/>
    </source>
</evidence>
<dbReference type="RefSeq" id="XP_024730540.1">
    <property type="nucleotide sequence ID" value="XM_024888008.1"/>
</dbReference>
<dbReference type="EMBL" id="KZ613871">
    <property type="protein sequence ID" value="PMD53636.1"/>
    <property type="molecule type" value="Genomic_DNA"/>
</dbReference>
<evidence type="ECO:0000313" key="3">
    <source>
        <dbReference type="Proteomes" id="UP000235371"/>
    </source>
</evidence>
<reference evidence="2 3" key="1">
    <citation type="submission" date="2016-04" db="EMBL/GenBank/DDBJ databases">
        <title>A degradative enzymes factory behind the ericoid mycorrhizal symbiosis.</title>
        <authorList>
            <consortium name="DOE Joint Genome Institute"/>
            <person name="Martino E."/>
            <person name="Morin E."/>
            <person name="Grelet G."/>
            <person name="Kuo A."/>
            <person name="Kohler A."/>
            <person name="Daghino S."/>
            <person name="Barry K."/>
            <person name="Choi C."/>
            <person name="Cichocki N."/>
            <person name="Clum A."/>
            <person name="Copeland A."/>
            <person name="Hainaut M."/>
            <person name="Haridas S."/>
            <person name="Labutti K."/>
            <person name="Lindquist E."/>
            <person name="Lipzen A."/>
            <person name="Khouja H.-R."/>
            <person name="Murat C."/>
            <person name="Ohm R."/>
            <person name="Olson A."/>
            <person name="Spatafora J."/>
            <person name="Veneault-Fourrey C."/>
            <person name="Henrissat B."/>
            <person name="Grigoriev I."/>
            <person name="Martin F."/>
            <person name="Perotto S."/>
        </authorList>
    </citation>
    <scope>NUCLEOTIDE SEQUENCE [LARGE SCALE GENOMIC DNA]</scope>
    <source>
        <strain evidence="2 3">E</strain>
    </source>
</reference>
<dbReference type="PANTHER" id="PTHR24148">
    <property type="entry name" value="ANKYRIN REPEAT DOMAIN-CONTAINING PROTEIN 39 HOMOLOG-RELATED"/>
    <property type="match status" value="1"/>
</dbReference>
<organism evidence="2 3">
    <name type="scientific">Hyaloscypha bicolor E</name>
    <dbReference type="NCBI Taxonomy" id="1095630"/>
    <lineage>
        <taxon>Eukaryota</taxon>
        <taxon>Fungi</taxon>
        <taxon>Dikarya</taxon>
        <taxon>Ascomycota</taxon>
        <taxon>Pezizomycotina</taxon>
        <taxon>Leotiomycetes</taxon>
        <taxon>Helotiales</taxon>
        <taxon>Hyaloscyphaceae</taxon>
        <taxon>Hyaloscypha</taxon>
        <taxon>Hyaloscypha bicolor</taxon>
    </lineage>
</organism>
<dbReference type="Proteomes" id="UP000235371">
    <property type="component" value="Unassembled WGS sequence"/>
</dbReference>